<evidence type="ECO:0000313" key="3">
    <source>
        <dbReference type="Proteomes" id="UP000663946"/>
    </source>
</evidence>
<evidence type="ECO:0000313" key="2">
    <source>
        <dbReference type="EMBL" id="QTG15724.1"/>
    </source>
</evidence>
<accession>A0AAJ4N5P5</accession>
<dbReference type="RefSeq" id="WP_333722240.1">
    <property type="nucleotide sequence ID" value="NZ_CP049217.1"/>
</dbReference>
<evidence type="ECO:0000256" key="1">
    <source>
        <dbReference type="SAM" id="MobiDB-lite"/>
    </source>
</evidence>
<protein>
    <recommendedName>
        <fullName evidence="4">Portal protein</fullName>
    </recommendedName>
</protein>
<feature type="region of interest" description="Disordered" evidence="1">
    <location>
        <begin position="714"/>
        <end position="756"/>
    </location>
</feature>
<dbReference type="Proteomes" id="UP000663946">
    <property type="component" value="Chromosome 2"/>
</dbReference>
<proteinExistence type="predicted"/>
<sequence>MNESNEKLITDLKGLVNGCSIISTSTLITQWQDNLAHYLCWPIKGDDKIKGESLYVAPVTQTRVDWFRSSVTRILAGQKQVVAFTPVSQSPEDVEAARQRDRVVTHVLKERSSHISILSPWIWSAGLYGLGITTVDFRESIDEGLEKDVEAVDDARLAQLVKEEEDGEIIIISRSEDYRPEVPQEILDQASQLTGTTIDQSKIAEMLPLVRDLKIRRIKKTPIFDFKFIGVENVIFSDDATFDQNTGGVKSDIQGYREYQDKETLIELGFKKELINDLAFAYTNNQVTNLMDATTGMFNNQKKSNKVEVWRIWTKMKIEDKKARHYKITIAGDILNNPTILDYEECTSTYPLAVMAPFPLANRIYGQGVGSRTSREQDMISKIQRGTINNLNYILDPMKVVDPSRTTIEDLLNPYPGKTIRSEDPEGGIKYNTPPYVAGSALPVADMLNQTIDNSIGVGGQLTAIDASDLQDVTATAARQRKSTQETLIEDVTRFLAETGYRYLARIIIDQMAQKPTLANLYLSKLFGEETQIIVDDAWELEMDVVAVIDYGMMDRAEKIGTLTNILGFQQQGQGTVATPNNVYQTLLQLSEASGIQNPSLYFTDPSQIPPPPPPGPSPDMQMAMDVEKLKAQNEAVKIEMEAALETKKQEYELLKLQIETDLKRDQMAQDLELKKAEIEAKYNAQVNMERIRIEQEKVRTDYEWAMEQLAAQNEREAERQKRQAMEQEAEMQAQQIAEQMAMAQQMPEQTPPMGM</sequence>
<dbReference type="InterPro" id="IPR056909">
    <property type="entry name" value="SU10_portal"/>
</dbReference>
<reference evidence="2" key="1">
    <citation type="submission" date="2020-02" db="EMBL/GenBank/DDBJ databases">
        <title>Unexpected conservation and global transmission of agrobacterial virulence plasmids.</title>
        <authorList>
            <person name="Weisberg A.J."/>
            <person name="Davis E.W. II"/>
            <person name="Tabima J.R."/>
            <person name="Belcher M.S."/>
            <person name="Miller M."/>
            <person name="Kuo C.-H."/>
            <person name="Loper J.E."/>
            <person name="Grunwald N.J."/>
            <person name="Putnam M.L."/>
            <person name="Chang J.H."/>
        </authorList>
    </citation>
    <scope>NUCLEOTIDE SEQUENCE</scope>
    <source>
        <strain evidence="2">Q15/94</strain>
    </source>
</reference>
<dbReference type="Pfam" id="PF23899">
    <property type="entry name" value="SU10_portal"/>
    <property type="match status" value="1"/>
</dbReference>
<dbReference type="AlphaFoldDB" id="A0AAJ4N5P5"/>
<name>A0AAJ4N5P5_AGRTU</name>
<organism evidence="2 3">
    <name type="scientific">Agrobacterium tumefaciens</name>
    <dbReference type="NCBI Taxonomy" id="358"/>
    <lineage>
        <taxon>Bacteria</taxon>
        <taxon>Pseudomonadati</taxon>
        <taxon>Pseudomonadota</taxon>
        <taxon>Alphaproteobacteria</taxon>
        <taxon>Hyphomicrobiales</taxon>
        <taxon>Rhizobiaceae</taxon>
        <taxon>Rhizobium/Agrobacterium group</taxon>
        <taxon>Agrobacterium</taxon>
        <taxon>Agrobacterium tumefaciens complex</taxon>
    </lineage>
</organism>
<feature type="compositionally biased region" description="Low complexity" evidence="1">
    <location>
        <begin position="731"/>
        <end position="749"/>
    </location>
</feature>
<dbReference type="EMBL" id="CP049217">
    <property type="protein sequence ID" value="QTG15724.1"/>
    <property type="molecule type" value="Genomic_DNA"/>
</dbReference>
<gene>
    <name evidence="2" type="ORF">G6M86_21000</name>
</gene>
<evidence type="ECO:0008006" key="4">
    <source>
        <dbReference type="Google" id="ProtNLM"/>
    </source>
</evidence>
<feature type="compositionally biased region" description="Basic and acidic residues" evidence="1">
    <location>
        <begin position="714"/>
        <end position="726"/>
    </location>
</feature>